<dbReference type="OrthoDB" id="9844865at2"/>
<gene>
    <name evidence="1" type="ORF">RM50_04240</name>
</gene>
<dbReference type="EMBL" id="JWTB01000008">
    <property type="protein sequence ID" value="KIC68682.1"/>
    <property type="molecule type" value="Genomic_DNA"/>
</dbReference>
<accession>A0A0B4DIM1</accession>
<dbReference type="Proteomes" id="UP000031196">
    <property type="component" value="Unassembled WGS sequence"/>
</dbReference>
<evidence type="ECO:0000313" key="2">
    <source>
        <dbReference type="Proteomes" id="UP000031196"/>
    </source>
</evidence>
<organism evidence="1 2">
    <name type="scientific">Pseudarthrobacter phenanthrenivorans</name>
    <name type="common">Arthrobacter phenanthrenivorans</name>
    <dbReference type="NCBI Taxonomy" id="361575"/>
    <lineage>
        <taxon>Bacteria</taxon>
        <taxon>Bacillati</taxon>
        <taxon>Actinomycetota</taxon>
        <taxon>Actinomycetes</taxon>
        <taxon>Micrococcales</taxon>
        <taxon>Micrococcaceae</taxon>
        <taxon>Pseudarthrobacter</taxon>
    </lineage>
</organism>
<sequence length="132" mass="14614">MNIVTEARVAQVVEQIEIVYTQSGTNWDYLWAAAEREQDAYGINRGAGDDEEGTYEKRQVWVDAHANLAEDIALAMEVFGIEAGGCRDYGVYSIGNEDIYADNEHSGIRSMRSILGQCEYAIREALEAAAAE</sequence>
<evidence type="ECO:0000313" key="1">
    <source>
        <dbReference type="EMBL" id="KIC68682.1"/>
    </source>
</evidence>
<name>A0A0B4DIM1_PSEPS</name>
<comment type="caution">
    <text evidence="1">The sequence shown here is derived from an EMBL/GenBank/DDBJ whole genome shotgun (WGS) entry which is preliminary data.</text>
</comment>
<dbReference type="AlphaFoldDB" id="A0A0B4DIM1"/>
<proteinExistence type="predicted"/>
<reference evidence="1 2" key="1">
    <citation type="submission" date="2014-12" db="EMBL/GenBank/DDBJ databases">
        <title>Genome sequencing of Arthrobacter phenanthrenivorans SWC37.</title>
        <authorList>
            <person name="Tan P.W."/>
            <person name="Chan K.-G."/>
        </authorList>
    </citation>
    <scope>NUCLEOTIDE SEQUENCE [LARGE SCALE GENOMIC DNA]</scope>
    <source>
        <strain evidence="1 2">SWC37</strain>
    </source>
</reference>
<dbReference type="RefSeq" id="WP_043450369.1">
    <property type="nucleotide sequence ID" value="NZ_JWTB01000008.1"/>
</dbReference>
<protein>
    <submittedName>
        <fullName evidence="1">Uncharacterized protein</fullName>
    </submittedName>
</protein>